<evidence type="ECO:0000259" key="15">
    <source>
        <dbReference type="PROSITE" id="PS51903"/>
    </source>
</evidence>
<dbReference type="GO" id="GO:0042026">
    <property type="term" value="P:protein refolding"/>
    <property type="evidence" value="ECO:0007669"/>
    <property type="project" value="UniProtKB-UniRule"/>
</dbReference>
<evidence type="ECO:0000256" key="12">
    <source>
        <dbReference type="PROSITE-ProRule" id="PRU01251"/>
    </source>
</evidence>
<keyword evidence="5 12" id="KW-0677">Repeat</keyword>
<dbReference type="InterPro" id="IPR004176">
    <property type="entry name" value="Clp_R_N"/>
</dbReference>
<dbReference type="SMART" id="SM00382">
    <property type="entry name" value="AAA"/>
    <property type="match status" value="2"/>
</dbReference>
<evidence type="ECO:0000256" key="13">
    <source>
        <dbReference type="RuleBase" id="RU004432"/>
    </source>
</evidence>
<evidence type="ECO:0000256" key="2">
    <source>
        <dbReference type="ARBA" id="ARBA00008675"/>
    </source>
</evidence>
<dbReference type="GO" id="GO:0034605">
    <property type="term" value="P:cellular response to heat"/>
    <property type="evidence" value="ECO:0007669"/>
    <property type="project" value="TreeGrafter"/>
</dbReference>
<evidence type="ECO:0000256" key="4">
    <source>
        <dbReference type="ARBA" id="ARBA00022490"/>
    </source>
</evidence>
<keyword evidence="8 14" id="KW-0346">Stress response</keyword>
<dbReference type="InterPro" id="IPR018368">
    <property type="entry name" value="ClpA/B_CS1"/>
</dbReference>
<dbReference type="GO" id="GO:0005829">
    <property type="term" value="C:cytosol"/>
    <property type="evidence" value="ECO:0007669"/>
    <property type="project" value="UniProtKB-ARBA"/>
</dbReference>
<dbReference type="InterPro" id="IPR041546">
    <property type="entry name" value="ClpA/ClpB_AAA_lid"/>
</dbReference>
<evidence type="ECO:0000313" key="17">
    <source>
        <dbReference type="Proteomes" id="UP000595663"/>
    </source>
</evidence>
<dbReference type="NCBIfam" id="TIGR03346">
    <property type="entry name" value="chaperone_ClpB"/>
    <property type="match status" value="1"/>
</dbReference>
<dbReference type="Pfam" id="PF07724">
    <property type="entry name" value="AAA_2"/>
    <property type="match status" value="1"/>
</dbReference>
<comment type="subcellular location">
    <subcellularLocation>
        <location evidence="1 14">Cytoplasm</location>
    </subcellularLocation>
</comment>
<protein>
    <recommendedName>
        <fullName evidence="3 14">Chaperone protein ClpB</fullName>
    </recommendedName>
</protein>
<proteinExistence type="inferred from homology"/>
<gene>
    <name evidence="14 16" type="primary">clpB</name>
    <name evidence="16" type="ORF">AMJAP_3130</name>
</gene>
<evidence type="ECO:0000256" key="1">
    <source>
        <dbReference type="ARBA" id="ARBA00004496"/>
    </source>
</evidence>
<dbReference type="Pfam" id="PF02861">
    <property type="entry name" value="Clp_N"/>
    <property type="match status" value="1"/>
</dbReference>
<evidence type="ECO:0000256" key="9">
    <source>
        <dbReference type="ARBA" id="ARBA00023054"/>
    </source>
</evidence>
<keyword evidence="4 14" id="KW-0963">Cytoplasm</keyword>
<comment type="subunit">
    <text evidence="11">Homohexamer. The oligomerization is ATP-dependent.</text>
</comment>
<dbReference type="RefSeq" id="WP_019622885.1">
    <property type="nucleotide sequence ID" value="NZ_AP014545.1"/>
</dbReference>
<dbReference type="CDD" id="cd19499">
    <property type="entry name" value="RecA-like_ClpB_Hsp104-like"/>
    <property type="match status" value="1"/>
</dbReference>
<dbReference type="SMART" id="SM01086">
    <property type="entry name" value="ClpB_D2-small"/>
    <property type="match status" value="1"/>
</dbReference>
<comment type="similarity">
    <text evidence="2 13">Belongs to the ClpA/ClpB family.</text>
</comment>
<dbReference type="InterPro" id="IPR001270">
    <property type="entry name" value="ClpA/B"/>
</dbReference>
<accession>A0A7R6STW1</accession>
<dbReference type="GO" id="GO:0005524">
    <property type="term" value="F:ATP binding"/>
    <property type="evidence" value="ECO:0007669"/>
    <property type="project" value="UniProtKB-UniRule"/>
</dbReference>
<dbReference type="OrthoDB" id="9803641at2"/>
<evidence type="ECO:0000256" key="14">
    <source>
        <dbReference type="RuleBase" id="RU362034"/>
    </source>
</evidence>
<dbReference type="Gene3D" id="1.10.1780.10">
    <property type="entry name" value="Clp, N-terminal domain"/>
    <property type="match status" value="1"/>
</dbReference>
<evidence type="ECO:0000313" key="16">
    <source>
        <dbReference type="EMBL" id="BBB27715.1"/>
    </source>
</evidence>
<dbReference type="GO" id="GO:0042802">
    <property type="term" value="F:identical protein binding"/>
    <property type="evidence" value="ECO:0007669"/>
    <property type="project" value="UniProtKB-ARBA"/>
</dbReference>
<evidence type="ECO:0000256" key="5">
    <source>
        <dbReference type="ARBA" id="ARBA00022737"/>
    </source>
</evidence>
<keyword evidence="16" id="KW-0645">Protease</keyword>
<keyword evidence="9 14" id="KW-0175">Coiled coil</keyword>
<dbReference type="Pfam" id="PF10431">
    <property type="entry name" value="ClpB_D2-small"/>
    <property type="match status" value="1"/>
</dbReference>
<keyword evidence="17" id="KW-1185">Reference proteome</keyword>
<feature type="domain" description="Clp R" evidence="15">
    <location>
        <begin position="3"/>
        <end position="146"/>
    </location>
</feature>
<dbReference type="Proteomes" id="UP000595663">
    <property type="component" value="Chromosome"/>
</dbReference>
<dbReference type="FunFam" id="1.10.1780.10:FF:000003">
    <property type="entry name" value="ATP-dependent chaperone ClpB"/>
    <property type="match status" value="1"/>
</dbReference>
<dbReference type="FunFam" id="1.10.8.60:FF:000017">
    <property type="entry name" value="ATP-dependent chaperone ClpB"/>
    <property type="match status" value="1"/>
</dbReference>
<dbReference type="PANTHER" id="PTHR11638">
    <property type="entry name" value="ATP-DEPENDENT CLP PROTEASE"/>
    <property type="match status" value="1"/>
</dbReference>
<dbReference type="AlphaFoldDB" id="A0A7R6STW1"/>
<dbReference type="FunFam" id="3.40.50.300:FF:000120">
    <property type="entry name" value="ATP-dependent chaperone ClpB"/>
    <property type="match status" value="1"/>
</dbReference>
<dbReference type="GO" id="GO:0006508">
    <property type="term" value="P:proteolysis"/>
    <property type="evidence" value="ECO:0007669"/>
    <property type="project" value="UniProtKB-KW"/>
</dbReference>
<reference evidence="16 17" key="1">
    <citation type="journal article" date="2008" name="Int. J. Syst. Evol. Microbiol.">
        <title>Amphritea japonica sp. nov. and Amphritea balenae sp. nov., isolated from the sediment adjacent to sperm whale carcasses off Kagoshima, Japan.</title>
        <authorList>
            <person name="Miyazaki M."/>
            <person name="Nogi Y."/>
            <person name="Fujiwara Y."/>
            <person name="Kawato M."/>
            <person name="Nagahama T."/>
            <person name="Kubokawa K."/>
            <person name="Horikoshi K."/>
        </authorList>
    </citation>
    <scope>NUCLEOTIDE SEQUENCE [LARGE SCALE GENOMIC DNA]</scope>
    <source>
        <strain evidence="16 17">ATCC BAA-1530</strain>
    </source>
</reference>
<dbReference type="InterPro" id="IPR017730">
    <property type="entry name" value="Chaperonin_ClpB"/>
</dbReference>
<organism evidence="16 17">
    <name type="scientific">Amphritea japonica ATCC BAA-1530</name>
    <dbReference type="NCBI Taxonomy" id="1278309"/>
    <lineage>
        <taxon>Bacteria</taxon>
        <taxon>Pseudomonadati</taxon>
        <taxon>Pseudomonadota</taxon>
        <taxon>Gammaproteobacteria</taxon>
        <taxon>Oceanospirillales</taxon>
        <taxon>Oceanospirillaceae</taxon>
        <taxon>Amphritea</taxon>
    </lineage>
</organism>
<name>A0A7R6STW1_9GAMM</name>
<dbReference type="CDD" id="cd00009">
    <property type="entry name" value="AAA"/>
    <property type="match status" value="1"/>
</dbReference>
<keyword evidence="10 13" id="KW-0143">Chaperone</keyword>
<keyword evidence="16" id="KW-0378">Hydrolase</keyword>
<feature type="coiled-coil region" evidence="14">
    <location>
        <begin position="412"/>
        <end position="492"/>
    </location>
</feature>
<dbReference type="InterPro" id="IPR003959">
    <property type="entry name" value="ATPase_AAA_core"/>
</dbReference>
<dbReference type="InterPro" id="IPR003593">
    <property type="entry name" value="AAA+_ATPase"/>
</dbReference>
<dbReference type="InterPro" id="IPR028299">
    <property type="entry name" value="ClpA/B_CS2"/>
</dbReference>
<keyword evidence="6 13" id="KW-0547">Nucleotide-binding</keyword>
<dbReference type="InterPro" id="IPR036628">
    <property type="entry name" value="Clp_N_dom_sf"/>
</dbReference>
<dbReference type="FunFam" id="3.40.50.300:FF:000025">
    <property type="entry name" value="ATP-dependent Clp protease subunit"/>
    <property type="match status" value="1"/>
</dbReference>
<dbReference type="InterPro" id="IPR050130">
    <property type="entry name" value="ClpA_ClpB"/>
</dbReference>
<evidence type="ECO:0000256" key="3">
    <source>
        <dbReference type="ARBA" id="ARBA00017574"/>
    </source>
</evidence>
<comment type="subunit">
    <text evidence="14">Homohexamer; The oligomerization is ATP-dependent.</text>
</comment>
<dbReference type="SUPFAM" id="SSF52540">
    <property type="entry name" value="P-loop containing nucleoside triphosphate hydrolases"/>
    <property type="match status" value="2"/>
</dbReference>
<sequence length="858" mass="95791">MQPERFTSKLQSALADAQSLAVGKDHNYIEPVHLLLALIDQQGGSVKPLLAQAGVNVNQLRSSVQQLFSELPQIANSDGEIRFSPNMGKLFNQTDKLAQQRGDQYIASELFVLAMLDDKSGVGKLLKQSGATKVALEQAVMQMRGGEAVNDQNSEENRQALDKFTVDLTEQAESGKLDPVIGRDDEIRRTIQVLQRRTKNNPVLIGEPGVGKTAIVEGLAQRIINGEVPEGLKNKKVLSLDMGALIAGAKFRGEFEERLKAVLNELSKQDGQVILFIDELHTMVGAGKGEGSMDAGNMLKPALARGELHCVGATTLDEYRQYVEKDAALERRFQKVLVDEPSEEDTVAILRGLKERYEIHHGVDISDSAIIAAAKLSQRYITDRQLPDKAIDLIDEAGSRIRMEIDSKPESMDRLERRLIQLKMEREALKKEKDQAAIKRLDELQTNISLIEKEYSDLEEIWKAEKVALQGSQQIKEKLEQARTELDQATRSGELSRMSELQYGVIPELEKELQAAADVEDQPQQNQLLRNRVGEEEVAEVVSKWTGIPVSKMLEGEREKLLRMEDALHKQVIGQQEAVLAVSNAVRRSRAGLSDPNRPNGSFLFLGPTGVGKTELCKALAGFLFDTEEAMVRIDMSEFMEKHSVARLIGAPPGYVGYEEGGYLTEAVRRKPYSVLLLDEVEKAHPDVFNILLQVLEDGRLTDGQGRTVDFRNTIVVMTSNLGSDLIQNFSDDEDYTLMQSAVMEVVGNHFRPEVINRIDEVVVFHSLRKEQIRGIAEIQLNRLRKRLVERELRLTLTSTAMDKLVDVGFEPVYGARPLKRAIQQWIENPLAQELLAGKYSSGEEIGVDVEAGEFVFR</sequence>
<dbReference type="InterPro" id="IPR027417">
    <property type="entry name" value="P-loop_NTPase"/>
</dbReference>
<keyword evidence="7 13" id="KW-0067">ATP-binding</keyword>
<dbReference type="FunFam" id="3.40.50.300:FF:000010">
    <property type="entry name" value="Chaperone clpB 1, putative"/>
    <property type="match status" value="1"/>
</dbReference>
<evidence type="ECO:0000256" key="11">
    <source>
        <dbReference type="ARBA" id="ARBA00026057"/>
    </source>
</evidence>
<dbReference type="Gene3D" id="3.40.50.300">
    <property type="entry name" value="P-loop containing nucleotide triphosphate hydrolases"/>
    <property type="match status" value="3"/>
</dbReference>
<dbReference type="SUPFAM" id="SSF81923">
    <property type="entry name" value="Double Clp-N motif"/>
    <property type="match status" value="1"/>
</dbReference>
<dbReference type="PANTHER" id="PTHR11638:SF18">
    <property type="entry name" value="HEAT SHOCK PROTEIN 104"/>
    <property type="match status" value="1"/>
</dbReference>
<comment type="function">
    <text evidence="14">Part of a stress-induced multi-chaperone system, it is involved in the recovery of the cell from heat-induced damage, in cooperation with DnaK, DnaJ and GrpE.</text>
</comment>
<evidence type="ECO:0000256" key="8">
    <source>
        <dbReference type="ARBA" id="ARBA00023016"/>
    </source>
</evidence>
<dbReference type="EMBL" id="AP014545">
    <property type="protein sequence ID" value="BBB27715.1"/>
    <property type="molecule type" value="Genomic_DNA"/>
</dbReference>
<dbReference type="KEGG" id="ajp:AMJAP_3130"/>
<dbReference type="InterPro" id="IPR019489">
    <property type="entry name" value="Clp_ATPase_C"/>
</dbReference>
<evidence type="ECO:0000256" key="10">
    <source>
        <dbReference type="ARBA" id="ARBA00023186"/>
    </source>
</evidence>
<dbReference type="Pfam" id="PF00004">
    <property type="entry name" value="AAA"/>
    <property type="match status" value="1"/>
</dbReference>
<evidence type="ECO:0000256" key="6">
    <source>
        <dbReference type="ARBA" id="ARBA00022741"/>
    </source>
</evidence>
<dbReference type="PROSITE" id="PS00870">
    <property type="entry name" value="CLPAB_1"/>
    <property type="match status" value="1"/>
</dbReference>
<dbReference type="PROSITE" id="PS00871">
    <property type="entry name" value="CLPAB_2"/>
    <property type="match status" value="1"/>
</dbReference>
<dbReference type="PRINTS" id="PR00300">
    <property type="entry name" value="CLPPROTEASEA"/>
</dbReference>
<dbReference type="GO" id="GO:0016887">
    <property type="term" value="F:ATP hydrolysis activity"/>
    <property type="evidence" value="ECO:0007669"/>
    <property type="project" value="InterPro"/>
</dbReference>
<evidence type="ECO:0000256" key="7">
    <source>
        <dbReference type="ARBA" id="ARBA00022840"/>
    </source>
</evidence>
<dbReference type="GO" id="GO:0008233">
    <property type="term" value="F:peptidase activity"/>
    <property type="evidence" value="ECO:0007669"/>
    <property type="project" value="UniProtKB-KW"/>
</dbReference>
<dbReference type="Gene3D" id="1.10.8.60">
    <property type="match status" value="1"/>
</dbReference>
<dbReference type="PROSITE" id="PS51903">
    <property type="entry name" value="CLP_R"/>
    <property type="match status" value="1"/>
</dbReference>
<dbReference type="NCBIfam" id="NF008118">
    <property type="entry name" value="PRK10865.1"/>
    <property type="match status" value="1"/>
</dbReference>
<dbReference type="Pfam" id="PF17871">
    <property type="entry name" value="AAA_lid_9"/>
    <property type="match status" value="1"/>
</dbReference>